<dbReference type="PANTHER" id="PTHR43179:SF7">
    <property type="entry name" value="RHAMNOSYLTRANSFERASE WBBL"/>
    <property type="match status" value="1"/>
</dbReference>
<evidence type="ECO:0000259" key="2">
    <source>
        <dbReference type="Pfam" id="PF00535"/>
    </source>
</evidence>
<dbReference type="Proteomes" id="UP000198418">
    <property type="component" value="Unassembled WGS sequence"/>
</dbReference>
<evidence type="ECO:0000313" key="4">
    <source>
        <dbReference type="Proteomes" id="UP000198418"/>
    </source>
</evidence>
<feature type="compositionally biased region" description="Basic and acidic residues" evidence="1">
    <location>
        <begin position="712"/>
        <end position="732"/>
    </location>
</feature>
<feature type="domain" description="Glycosyltransferase 2-like" evidence="2">
    <location>
        <begin position="498"/>
        <end position="614"/>
    </location>
</feature>
<protein>
    <submittedName>
        <fullName evidence="3">Glycosyltransferase, GT2 family</fullName>
    </submittedName>
</protein>
<name>A0A212QM31_RHOAC</name>
<dbReference type="Gene3D" id="3.90.550.10">
    <property type="entry name" value="Spore Coat Polysaccharide Biosynthesis Protein SpsA, Chain A"/>
    <property type="match status" value="1"/>
</dbReference>
<evidence type="ECO:0000313" key="3">
    <source>
        <dbReference type="EMBL" id="SNB60450.1"/>
    </source>
</evidence>
<evidence type="ECO:0000256" key="1">
    <source>
        <dbReference type="SAM" id="MobiDB-lite"/>
    </source>
</evidence>
<dbReference type="PANTHER" id="PTHR43179">
    <property type="entry name" value="RHAMNOSYLTRANSFERASE WBBL"/>
    <property type="match status" value="1"/>
</dbReference>
<organism evidence="3 4">
    <name type="scientific">Rhodoblastus acidophilus</name>
    <name type="common">Rhodopseudomonas acidophila</name>
    <dbReference type="NCBI Taxonomy" id="1074"/>
    <lineage>
        <taxon>Bacteria</taxon>
        <taxon>Pseudomonadati</taxon>
        <taxon>Pseudomonadota</taxon>
        <taxon>Alphaproteobacteria</taxon>
        <taxon>Hyphomicrobiales</taxon>
        <taxon>Rhodoblastaceae</taxon>
        <taxon>Rhodoblastus</taxon>
    </lineage>
</organism>
<reference evidence="4" key="1">
    <citation type="submission" date="2017-06" db="EMBL/GenBank/DDBJ databases">
        <authorList>
            <person name="Varghese N."/>
            <person name="Submissions S."/>
        </authorList>
    </citation>
    <scope>NUCLEOTIDE SEQUENCE [LARGE SCALE GENOMIC DNA]</scope>
    <source>
        <strain evidence="4">DSM 137</strain>
    </source>
</reference>
<dbReference type="AlphaFoldDB" id="A0A212QM31"/>
<feature type="region of interest" description="Disordered" evidence="1">
    <location>
        <begin position="711"/>
        <end position="732"/>
    </location>
</feature>
<dbReference type="InterPro" id="IPR001173">
    <property type="entry name" value="Glyco_trans_2-like"/>
</dbReference>
<dbReference type="RefSeq" id="WP_088519242.1">
    <property type="nucleotide sequence ID" value="NZ_FYDG01000001.1"/>
</dbReference>
<dbReference type="OrthoDB" id="9783791at2"/>
<sequence length="790" mass="84747">MSDATHTIHASLVLLSENRIGGHAFDSAHPLRRLAVDLLVDGRPVGLARAVLYDAHLAGQPQAGAGENGGASDGCHGFVFSLPPGALAQARRLELRLANGETALACLDAPFLIAQEAGQEGEARWLGGLRLNGWLGAGVAEGRVRALVEGQVVAEARASSWVHIDDGPKARPRRAFDLFLPEHFADGRAHQARVIDDNGQELPGSPVFFAAFADGLANFIRSGADLESQRLRAEFFDEIMPQSLPFTVIGEWRRRFAAQPPREPEPTPVAVVLIGEAGAQESLETLEAQKGCDWLAAVLDGAGAAQFDPAALGQFLDQDASGCDTFVFALGGTLLDPGALAAFAAALKAFPAAPWAYADFTLSAGEEGEWPVALPAFDYERLLEQGAGALFFAARRDFLRAALQAGVDSLFRLCNFAFDRRRARGPRQSFPLAATPVHIPGFLARLPRFDARAMGPALMQAAKAHFDARKAPARIEPALGFAFPRLKLARPPAPGKVSILIPTRDRVDLLRPCIDSLFATADLGPHEIIVLDNESGQRETLDYFEEIAARGLRVFRVSGAFNFSGVINAGAAVATGQYLLLLNNDVEALHKGWLEDMLGRIAEPDVGAVGAQLLWPSGVVQHGGVVLGPRLAATHAFNDRIDGDPGYADMLLAAHECSAATAACLLTDKQLFDAAGGFDALNFPINFNDVDYCLKLRSQGLRVVQTPHAKLMHRESASRGKDEAPDKSQRMQRELRNLRSAWGEGLLADPSYSPLLSLDPIPFSALAWPPRPAAPRQPGLPHRRAVPLGF</sequence>
<accession>A0A212QM31</accession>
<dbReference type="EMBL" id="FYDG01000001">
    <property type="protein sequence ID" value="SNB60450.1"/>
    <property type="molecule type" value="Genomic_DNA"/>
</dbReference>
<dbReference type="GO" id="GO:0016740">
    <property type="term" value="F:transferase activity"/>
    <property type="evidence" value="ECO:0007669"/>
    <property type="project" value="UniProtKB-KW"/>
</dbReference>
<dbReference type="InterPro" id="IPR029044">
    <property type="entry name" value="Nucleotide-diphossugar_trans"/>
</dbReference>
<proteinExistence type="predicted"/>
<gene>
    <name evidence="3" type="ORF">SAMN06265338_101814</name>
</gene>
<dbReference type="Pfam" id="PF00535">
    <property type="entry name" value="Glycos_transf_2"/>
    <property type="match status" value="1"/>
</dbReference>
<keyword evidence="4" id="KW-1185">Reference proteome</keyword>
<keyword evidence="3" id="KW-0808">Transferase</keyword>
<dbReference type="SUPFAM" id="SSF53448">
    <property type="entry name" value="Nucleotide-diphospho-sugar transferases"/>
    <property type="match status" value="1"/>
</dbReference>